<gene>
    <name evidence="2" type="ORF">GGQ72_001740</name>
</gene>
<evidence type="ECO:0000313" key="2">
    <source>
        <dbReference type="EMBL" id="MBB4143241.1"/>
    </source>
</evidence>
<dbReference type="InterPro" id="IPR021122">
    <property type="entry name" value="RNA_ligase_dom_REL/Rnl2"/>
</dbReference>
<dbReference type="EMBL" id="JACIEC010000001">
    <property type="protein sequence ID" value="MBB4143241.1"/>
    <property type="molecule type" value="Genomic_DNA"/>
</dbReference>
<dbReference type="InterPro" id="IPR052732">
    <property type="entry name" value="Cell-binding_unc_protein"/>
</dbReference>
<dbReference type="Pfam" id="PF09414">
    <property type="entry name" value="RNA_ligase"/>
    <property type="match status" value="1"/>
</dbReference>
<accession>A0A7W6LFD8</accession>
<evidence type="ECO:0000313" key="3">
    <source>
        <dbReference type="Proteomes" id="UP000519897"/>
    </source>
</evidence>
<proteinExistence type="predicted"/>
<keyword evidence="2" id="KW-0436">Ligase</keyword>
<dbReference type="Proteomes" id="UP000519897">
    <property type="component" value="Unassembled WGS sequence"/>
</dbReference>
<protein>
    <submittedName>
        <fullName evidence="2">ATP-dependent RNA circularization protein (DNA/RNA ligase family)</fullName>
    </submittedName>
</protein>
<keyword evidence="3" id="KW-1185">Reference proteome</keyword>
<feature type="domain" description="RNA ligase" evidence="1">
    <location>
        <begin position="39"/>
        <end position="201"/>
    </location>
</feature>
<evidence type="ECO:0000259" key="1">
    <source>
        <dbReference type="Pfam" id="PF09414"/>
    </source>
</evidence>
<dbReference type="PANTHER" id="PTHR43883:SF1">
    <property type="entry name" value="GLUCONOKINASE"/>
    <property type="match status" value="1"/>
</dbReference>
<organism evidence="2 3">
    <name type="scientific">Rhizobium rhizoryzae</name>
    <dbReference type="NCBI Taxonomy" id="451876"/>
    <lineage>
        <taxon>Bacteria</taxon>
        <taxon>Pseudomonadati</taxon>
        <taxon>Pseudomonadota</taxon>
        <taxon>Alphaproteobacteria</taxon>
        <taxon>Hyphomicrobiales</taxon>
        <taxon>Rhizobiaceae</taxon>
        <taxon>Rhizobium/Agrobacterium group</taxon>
        <taxon>Rhizobium</taxon>
    </lineage>
</organism>
<dbReference type="AlphaFoldDB" id="A0A7W6LFD8"/>
<dbReference type="GO" id="GO:0016874">
    <property type="term" value="F:ligase activity"/>
    <property type="evidence" value="ECO:0007669"/>
    <property type="project" value="UniProtKB-KW"/>
</dbReference>
<dbReference type="PANTHER" id="PTHR43883">
    <property type="entry name" value="SLR0207 PROTEIN"/>
    <property type="match status" value="1"/>
</dbReference>
<reference evidence="2 3" key="1">
    <citation type="submission" date="2020-08" db="EMBL/GenBank/DDBJ databases">
        <title>Genomic Encyclopedia of Type Strains, Phase IV (KMG-IV): sequencing the most valuable type-strain genomes for metagenomic binning, comparative biology and taxonomic classification.</title>
        <authorList>
            <person name="Goeker M."/>
        </authorList>
    </citation>
    <scope>NUCLEOTIDE SEQUENCE [LARGE SCALE GENOMIC DNA]</scope>
    <source>
        <strain evidence="2 3">DSM 29514</strain>
    </source>
</reference>
<dbReference type="Gene3D" id="3.30.470.30">
    <property type="entry name" value="DNA ligase/mRNA capping enzyme"/>
    <property type="match status" value="1"/>
</dbReference>
<dbReference type="RefSeq" id="WP_165132937.1">
    <property type="nucleotide sequence ID" value="NZ_CP049250.1"/>
</dbReference>
<dbReference type="SUPFAM" id="SSF56091">
    <property type="entry name" value="DNA ligase/mRNA capping enzyme, catalytic domain"/>
    <property type="match status" value="1"/>
</dbReference>
<comment type="caution">
    <text evidence="2">The sequence shown here is derived from an EMBL/GenBank/DDBJ whole genome shotgun (WGS) entry which is preliminary data.</text>
</comment>
<sequence length="228" mass="26481">MNEFWKFPHTPHLLWLGTGEARGDKVLSTQEVDKILSRKLIVEEKVDGANLGISVDSSGEFRFQNRGSYLEKPYRGQFSRLASWFSGHQYELVKSITPNLILFGEWCAAKHSLSYDRLNDWFLLFDVYSKVERAFWDTVRRDQFAYVTGLSTTPRVAEGFFDRNNLVSLLMSSESKFRHGSVEGLIIKAEANGFCEMRAKIVRPDFVQQINEHWSARRLEWNRVESDT</sequence>
<name>A0A7W6LFD8_9HYPH</name>